<gene>
    <name evidence="8" type="ORF">GCM10011491_40080</name>
</gene>
<dbReference type="GO" id="GO:0070475">
    <property type="term" value="P:rRNA base methylation"/>
    <property type="evidence" value="ECO:0007669"/>
    <property type="project" value="TreeGrafter"/>
</dbReference>
<dbReference type="Gene3D" id="2.40.50.1070">
    <property type="match status" value="1"/>
</dbReference>
<evidence type="ECO:0000256" key="3">
    <source>
        <dbReference type="ARBA" id="ARBA00022679"/>
    </source>
</evidence>
<dbReference type="GO" id="GO:0051539">
    <property type="term" value="F:4 iron, 4 sulfur cluster binding"/>
    <property type="evidence" value="ECO:0007669"/>
    <property type="project" value="UniProtKB-KW"/>
</dbReference>
<dbReference type="PANTHER" id="PTHR11061">
    <property type="entry name" value="RNA M5U METHYLTRANSFERASE"/>
    <property type="match status" value="1"/>
</dbReference>
<dbReference type="Gene3D" id="3.40.50.150">
    <property type="entry name" value="Vaccinia Virus protein VP39"/>
    <property type="match status" value="1"/>
</dbReference>
<dbReference type="InterPro" id="IPR010280">
    <property type="entry name" value="U5_MeTrfase_fam"/>
</dbReference>
<dbReference type="Gene3D" id="2.40.50.140">
    <property type="entry name" value="Nucleic acid-binding proteins"/>
    <property type="match status" value="1"/>
</dbReference>
<comment type="similarity">
    <text evidence="6">Belongs to the class I-like SAM-binding methyltransferase superfamily. RNA M5U methyltransferase family.</text>
</comment>
<evidence type="ECO:0000256" key="4">
    <source>
        <dbReference type="ARBA" id="ARBA00022691"/>
    </source>
</evidence>
<dbReference type="PROSITE" id="PS01230">
    <property type="entry name" value="TRMA_1"/>
    <property type="match status" value="1"/>
</dbReference>
<evidence type="ECO:0000256" key="2">
    <source>
        <dbReference type="ARBA" id="ARBA00022603"/>
    </source>
</evidence>
<dbReference type="EMBL" id="BMHH01000023">
    <property type="protein sequence ID" value="GGB08006.1"/>
    <property type="molecule type" value="Genomic_DNA"/>
</dbReference>
<dbReference type="InterPro" id="IPR012340">
    <property type="entry name" value="NA-bd_OB-fold"/>
</dbReference>
<evidence type="ECO:0000313" key="8">
    <source>
        <dbReference type="EMBL" id="GGB08006.1"/>
    </source>
</evidence>
<evidence type="ECO:0000256" key="7">
    <source>
        <dbReference type="PROSITE-ProRule" id="PRU10015"/>
    </source>
</evidence>
<keyword evidence="1" id="KW-0479">Metal-binding</keyword>
<feature type="binding site" evidence="6">
    <location>
        <position position="291"/>
    </location>
    <ligand>
        <name>S-adenosyl-L-methionine</name>
        <dbReference type="ChEBI" id="CHEBI:59789"/>
    </ligand>
</feature>
<evidence type="ECO:0000256" key="1">
    <source>
        <dbReference type="ARBA" id="ARBA00022485"/>
    </source>
</evidence>
<organism evidence="8 9">
    <name type="scientific">Brucella endophytica</name>
    <dbReference type="NCBI Taxonomy" id="1963359"/>
    <lineage>
        <taxon>Bacteria</taxon>
        <taxon>Pseudomonadati</taxon>
        <taxon>Pseudomonadota</taxon>
        <taxon>Alphaproteobacteria</taxon>
        <taxon>Hyphomicrobiales</taxon>
        <taxon>Brucellaceae</taxon>
        <taxon>Brucella/Ochrobactrum group</taxon>
        <taxon>Brucella</taxon>
    </lineage>
</organism>
<dbReference type="SUPFAM" id="SSF50249">
    <property type="entry name" value="Nucleic acid-binding proteins"/>
    <property type="match status" value="1"/>
</dbReference>
<comment type="caution">
    <text evidence="8">The sequence shown here is derived from an EMBL/GenBank/DDBJ whole genome shotgun (WGS) entry which is preliminary data.</text>
</comment>
<name>A0A916SMC6_9HYPH</name>
<feature type="active site" description="Nucleophile" evidence="6">
    <location>
        <position position="385"/>
    </location>
</feature>
<sequence>MTVRVTIAAMGAGGDGVANLPDGQVFVPFTLPGEVANIAREKNRGTLMALLEASPERIAPACAYFEACGGCALQHWQAHDYQAWKRGLVNDALTGRKLTFELDPLVPCAPQTRRRAVFAARRTDGGMLLGFNRHQSHEIINIEECPVTVPAITDRLADLRELASLIAPDGKPFRLTVTATASGLDIAATGSKLPDAARRKALTSFMMATKQVQEKCEAVFRPDLRQNNVFARLTCEGEIVLEPKKPLVHFGKVAVEVPPGGFLQATAEAEDTMSALVMGHLAKTKRAADLFCGSGTFTFRMAEKMAVHAVESDAAALAALDRAARNTQGLKPVTMERRDLFRRPLTAKELARFDGLVFDPPRAGAETQAKEIAKSNIAKVVAVSCNPVTLARDLAILTQGGYRIDRVTPIDQFLWSSHVETVALLSKGR</sequence>
<keyword evidence="1" id="KW-0004">4Fe-4S</keyword>
<reference evidence="8" key="2">
    <citation type="submission" date="2020-09" db="EMBL/GenBank/DDBJ databases">
        <authorList>
            <person name="Sun Q."/>
            <person name="Zhou Y."/>
        </authorList>
    </citation>
    <scope>NUCLEOTIDE SEQUENCE</scope>
    <source>
        <strain evidence="8">CGMCC 1.15082</strain>
    </source>
</reference>
<evidence type="ECO:0000256" key="5">
    <source>
        <dbReference type="ARBA" id="ARBA00023014"/>
    </source>
</evidence>
<dbReference type="Pfam" id="PF05958">
    <property type="entry name" value="tRNA_U5-meth_tr"/>
    <property type="match status" value="1"/>
</dbReference>
<keyword evidence="2 6" id="KW-0489">Methyltransferase</keyword>
<dbReference type="Proteomes" id="UP000646478">
    <property type="component" value="Unassembled WGS sequence"/>
</dbReference>
<dbReference type="AlphaFoldDB" id="A0A916SMC6"/>
<feature type="binding site" evidence="6">
    <location>
        <position position="359"/>
    </location>
    <ligand>
        <name>S-adenosyl-L-methionine</name>
        <dbReference type="ChEBI" id="CHEBI:59789"/>
    </ligand>
</feature>
<proteinExistence type="inferred from homology"/>
<reference evidence="8" key="1">
    <citation type="journal article" date="2014" name="Int. J. Syst. Evol. Microbiol.">
        <title>Complete genome sequence of Corynebacterium casei LMG S-19264T (=DSM 44701T), isolated from a smear-ripened cheese.</title>
        <authorList>
            <consortium name="US DOE Joint Genome Institute (JGI-PGF)"/>
            <person name="Walter F."/>
            <person name="Albersmeier A."/>
            <person name="Kalinowski J."/>
            <person name="Ruckert C."/>
        </authorList>
    </citation>
    <scope>NUCLEOTIDE SEQUENCE</scope>
    <source>
        <strain evidence="8">CGMCC 1.15082</strain>
    </source>
</reference>
<keyword evidence="1" id="KW-0408">Iron</keyword>
<keyword evidence="9" id="KW-1185">Reference proteome</keyword>
<dbReference type="SUPFAM" id="SSF53335">
    <property type="entry name" value="S-adenosyl-L-methionine-dependent methyltransferases"/>
    <property type="match status" value="1"/>
</dbReference>
<dbReference type="InterPro" id="IPR030390">
    <property type="entry name" value="MeTrfase_TrmA_AS"/>
</dbReference>
<dbReference type="PROSITE" id="PS51687">
    <property type="entry name" value="SAM_MT_RNA_M5U"/>
    <property type="match status" value="1"/>
</dbReference>
<evidence type="ECO:0000256" key="6">
    <source>
        <dbReference type="PROSITE-ProRule" id="PRU01024"/>
    </source>
</evidence>
<feature type="binding site" evidence="6">
    <location>
        <position position="264"/>
    </location>
    <ligand>
        <name>S-adenosyl-L-methionine</name>
        <dbReference type="ChEBI" id="CHEBI:59789"/>
    </ligand>
</feature>
<keyword evidence="4 6" id="KW-0949">S-adenosyl-L-methionine</keyword>
<accession>A0A916SMC6</accession>
<feature type="active site" evidence="7">
    <location>
        <position position="385"/>
    </location>
</feature>
<feature type="binding site" evidence="6">
    <location>
        <position position="311"/>
    </location>
    <ligand>
        <name>S-adenosyl-L-methionine</name>
        <dbReference type="ChEBI" id="CHEBI:59789"/>
    </ligand>
</feature>
<evidence type="ECO:0000313" key="9">
    <source>
        <dbReference type="Proteomes" id="UP000646478"/>
    </source>
</evidence>
<keyword evidence="5" id="KW-0411">Iron-sulfur</keyword>
<dbReference type="InterPro" id="IPR029063">
    <property type="entry name" value="SAM-dependent_MTases_sf"/>
</dbReference>
<dbReference type="PANTHER" id="PTHR11061:SF49">
    <property type="entry name" value="23S RRNA (URACIL(1939)-C(5))-METHYLTRANSFERASE RLMD"/>
    <property type="match status" value="1"/>
</dbReference>
<dbReference type="RefSeq" id="WP_188825963.1">
    <property type="nucleotide sequence ID" value="NZ_BMHH01000023.1"/>
</dbReference>
<protein>
    <submittedName>
        <fullName evidence="8">RNA methyltransferase</fullName>
    </submittedName>
</protein>
<dbReference type="GO" id="GO:0070041">
    <property type="term" value="F:rRNA (uridine-C5-)-methyltransferase activity"/>
    <property type="evidence" value="ECO:0007669"/>
    <property type="project" value="TreeGrafter"/>
</dbReference>
<keyword evidence="3 6" id="KW-0808">Transferase</keyword>